<proteinExistence type="inferred from homology"/>
<accession>A0AAU7VHS6</accession>
<dbReference type="InterPro" id="IPR037278">
    <property type="entry name" value="ARFGAP/RecO"/>
</dbReference>
<evidence type="ECO:0000256" key="3">
    <source>
        <dbReference type="ARBA" id="ARBA00022763"/>
    </source>
</evidence>
<evidence type="ECO:0000256" key="4">
    <source>
        <dbReference type="ARBA" id="ARBA00023172"/>
    </source>
</evidence>
<dbReference type="RefSeq" id="WP_350342481.1">
    <property type="nucleotide sequence ID" value="NZ_CP158367.1"/>
</dbReference>
<keyword evidence="5 7" id="KW-0234">DNA repair</keyword>
<dbReference type="GO" id="GO:0006310">
    <property type="term" value="P:DNA recombination"/>
    <property type="evidence" value="ECO:0007669"/>
    <property type="project" value="UniProtKB-UniRule"/>
</dbReference>
<dbReference type="PANTHER" id="PTHR33991:SF1">
    <property type="entry name" value="DNA REPAIR PROTEIN RECO"/>
    <property type="match status" value="1"/>
</dbReference>
<dbReference type="Gene3D" id="2.40.50.140">
    <property type="entry name" value="Nucleic acid-binding proteins"/>
    <property type="match status" value="1"/>
</dbReference>
<dbReference type="InterPro" id="IPR022572">
    <property type="entry name" value="DNA_rep/recomb_RecO_N"/>
</dbReference>
<comment type="similarity">
    <text evidence="1 7">Belongs to the RecO family.</text>
</comment>
<dbReference type="NCBIfam" id="TIGR00613">
    <property type="entry name" value="reco"/>
    <property type="match status" value="1"/>
</dbReference>
<dbReference type="SUPFAM" id="SSF50249">
    <property type="entry name" value="Nucleic acid-binding proteins"/>
    <property type="match status" value="1"/>
</dbReference>
<dbReference type="InterPro" id="IPR003717">
    <property type="entry name" value="RecO"/>
</dbReference>
<dbReference type="GO" id="GO:0043590">
    <property type="term" value="C:bacterial nucleoid"/>
    <property type="evidence" value="ECO:0007669"/>
    <property type="project" value="TreeGrafter"/>
</dbReference>
<keyword evidence="3 7" id="KW-0227">DNA damage</keyword>
<reference evidence="9" key="2">
    <citation type="submission" date="2024-06" db="EMBL/GenBank/DDBJ databases">
        <authorList>
            <person name="Petrova K.O."/>
            <person name="Toshchakov S.V."/>
            <person name="Boltjanskaja Y.V."/>
            <person name="Kevbrin V."/>
        </authorList>
    </citation>
    <scope>NUCLEOTIDE SEQUENCE</scope>
    <source>
        <strain evidence="9">Z-910T</strain>
    </source>
</reference>
<dbReference type="GO" id="GO:0006302">
    <property type="term" value="P:double-strand break repair"/>
    <property type="evidence" value="ECO:0007669"/>
    <property type="project" value="TreeGrafter"/>
</dbReference>
<comment type="function">
    <text evidence="7">Involved in DNA repair and RecF pathway recombination.</text>
</comment>
<dbReference type="EMBL" id="CP158367">
    <property type="protein sequence ID" value="XBX73719.1"/>
    <property type="molecule type" value="Genomic_DNA"/>
</dbReference>
<reference evidence="9" key="1">
    <citation type="journal article" date="2013" name="Extremophiles">
        <title>Proteinivorax tanatarense gen. nov., sp. nov., an anaerobic, haloalkaliphilic, proteolytic bacterium isolated from a decaying algal bloom, and proposal of Proteinivoraceae fam. nov.</title>
        <authorList>
            <person name="Kevbrin V."/>
            <person name="Boltyanskaya Y."/>
            <person name="Zhilina T."/>
            <person name="Kolganova T."/>
            <person name="Lavrentjeva E."/>
            <person name="Kuznetsov B."/>
        </authorList>
    </citation>
    <scope>NUCLEOTIDE SEQUENCE</scope>
    <source>
        <strain evidence="9">Z-910T</strain>
    </source>
</reference>
<evidence type="ECO:0000259" key="8">
    <source>
        <dbReference type="Pfam" id="PF11967"/>
    </source>
</evidence>
<dbReference type="AlphaFoldDB" id="A0AAU7VHS6"/>
<protein>
    <recommendedName>
        <fullName evidence="2 7">DNA repair protein RecO</fullName>
    </recommendedName>
    <alternativeName>
        <fullName evidence="6 7">Recombination protein O</fullName>
    </alternativeName>
</protein>
<gene>
    <name evidence="7 9" type="primary">recO</name>
    <name evidence="9" type="ORF">PRVXT_001720</name>
</gene>
<dbReference type="SUPFAM" id="SSF57863">
    <property type="entry name" value="ArfGap/RecO-like zinc finger"/>
    <property type="match status" value="1"/>
</dbReference>
<organism evidence="9">
    <name type="scientific">Proteinivorax tanatarense</name>
    <dbReference type="NCBI Taxonomy" id="1260629"/>
    <lineage>
        <taxon>Bacteria</taxon>
        <taxon>Bacillati</taxon>
        <taxon>Bacillota</taxon>
        <taxon>Clostridia</taxon>
        <taxon>Eubacteriales</taxon>
        <taxon>Proteinivoracaceae</taxon>
        <taxon>Proteinivorax</taxon>
    </lineage>
</organism>
<evidence type="ECO:0000256" key="7">
    <source>
        <dbReference type="HAMAP-Rule" id="MF_00201"/>
    </source>
</evidence>
<name>A0AAU7VHS6_9FIRM</name>
<dbReference type="InterPro" id="IPR042242">
    <property type="entry name" value="RecO_C"/>
</dbReference>
<evidence type="ECO:0000256" key="1">
    <source>
        <dbReference type="ARBA" id="ARBA00007452"/>
    </source>
</evidence>
<evidence type="ECO:0000256" key="2">
    <source>
        <dbReference type="ARBA" id="ARBA00021310"/>
    </source>
</evidence>
<dbReference type="Pfam" id="PF11967">
    <property type="entry name" value="RecO_N"/>
    <property type="match status" value="1"/>
</dbReference>
<dbReference type="PANTHER" id="PTHR33991">
    <property type="entry name" value="DNA REPAIR PROTEIN RECO"/>
    <property type="match status" value="1"/>
</dbReference>
<evidence type="ECO:0000313" key="9">
    <source>
        <dbReference type="EMBL" id="XBX73719.1"/>
    </source>
</evidence>
<dbReference type="HAMAP" id="MF_00201">
    <property type="entry name" value="RecO"/>
    <property type="match status" value="1"/>
</dbReference>
<dbReference type="Pfam" id="PF02565">
    <property type="entry name" value="RecO_C"/>
    <property type="match status" value="1"/>
</dbReference>
<sequence length="244" mass="27971">MLINTKALVLKSVPFKESDLIVTLFTERLGKTTVLVKGAKKMKSRLSHSIQVFTIGHYTFYKKNNNLPILRQGDVVLAHKNPSLNFGILSASYYVCEFINFFMPENEPNPKFFNLAAKTMHLLTSRSKEALLILAGFKIKSMALMGYAPCLTECVLCGQSKDDYIFSISQGGLVCDGCLPHKNKFITKRQRFLMLLLLRTTFEEILKADIQEKEIKQMNIIFNKYIQYYSDGHIFKSEQVFQKI</sequence>
<dbReference type="InterPro" id="IPR012340">
    <property type="entry name" value="NA-bd_OB-fold"/>
</dbReference>
<feature type="domain" description="DNA replication/recombination mediator RecO N-terminal" evidence="8">
    <location>
        <begin position="1"/>
        <end position="76"/>
    </location>
</feature>
<evidence type="ECO:0000256" key="6">
    <source>
        <dbReference type="ARBA" id="ARBA00033409"/>
    </source>
</evidence>
<keyword evidence="4 7" id="KW-0233">DNA recombination</keyword>
<dbReference type="Gene3D" id="1.20.1440.120">
    <property type="entry name" value="Recombination protein O, C-terminal domain"/>
    <property type="match status" value="1"/>
</dbReference>
<evidence type="ECO:0000256" key="5">
    <source>
        <dbReference type="ARBA" id="ARBA00023204"/>
    </source>
</evidence>